<dbReference type="AlphaFoldDB" id="A0A2V4A2Z9"/>
<proteinExistence type="predicted"/>
<reference evidence="1 2" key="1">
    <citation type="submission" date="2018-05" db="EMBL/GenBank/DDBJ databases">
        <title>Marinifilum breve JC075T sp. nov., a marine bacterium isolated from Yongle Blue Hole in the South China Sea.</title>
        <authorList>
            <person name="Fu T."/>
        </authorList>
    </citation>
    <scope>NUCLEOTIDE SEQUENCE [LARGE SCALE GENOMIC DNA]</scope>
    <source>
        <strain evidence="1 2">JC075</strain>
    </source>
</reference>
<organism evidence="1 2">
    <name type="scientific">Marinifilum breve</name>
    <dbReference type="NCBI Taxonomy" id="2184082"/>
    <lineage>
        <taxon>Bacteria</taxon>
        <taxon>Pseudomonadati</taxon>
        <taxon>Bacteroidota</taxon>
        <taxon>Bacteroidia</taxon>
        <taxon>Marinilabiliales</taxon>
        <taxon>Marinifilaceae</taxon>
    </lineage>
</organism>
<accession>A0A2V4A2Z9</accession>
<evidence type="ECO:0000313" key="2">
    <source>
        <dbReference type="Proteomes" id="UP000248079"/>
    </source>
</evidence>
<evidence type="ECO:0000313" key="1">
    <source>
        <dbReference type="EMBL" id="PXY02713.1"/>
    </source>
</evidence>
<dbReference type="Proteomes" id="UP000248079">
    <property type="component" value="Unassembled WGS sequence"/>
</dbReference>
<dbReference type="EMBL" id="QFLI01000001">
    <property type="protein sequence ID" value="PXY02713.1"/>
    <property type="molecule type" value="Genomic_DNA"/>
</dbReference>
<keyword evidence="2" id="KW-1185">Reference proteome</keyword>
<protein>
    <submittedName>
        <fullName evidence="1">Uncharacterized protein</fullName>
    </submittedName>
</protein>
<dbReference type="OrthoDB" id="1930967at2"/>
<gene>
    <name evidence="1" type="ORF">DF185_01055</name>
</gene>
<sequence>MEYQNCNLNIRYDLPIEILEKVPLVYKQMPGWLGFGKDGLGEEGIPHWFSYNQNEKSVVASVEPSGLLFTANMELNEWLEWKAEFKRIATETLGFIVGEIEEDEVGYEIKWL</sequence>
<dbReference type="RefSeq" id="WP_110358872.1">
    <property type="nucleotide sequence ID" value="NZ_QFLI01000001.1"/>
</dbReference>
<name>A0A2V4A2Z9_9BACT</name>
<comment type="caution">
    <text evidence="1">The sequence shown here is derived from an EMBL/GenBank/DDBJ whole genome shotgun (WGS) entry which is preliminary data.</text>
</comment>